<dbReference type="AlphaFoldDB" id="A0A1M5SV68"/>
<sequence length="54" mass="6294">MVFLKLCFSISSLVFLILTIMSMKLKRNHIVTIVPLILFIINFIVLLLVKYNIL</sequence>
<dbReference type="Proteomes" id="UP000242520">
    <property type="component" value="Unassembled WGS sequence"/>
</dbReference>
<reference evidence="3" key="1">
    <citation type="submission" date="2016-11" db="EMBL/GenBank/DDBJ databases">
        <authorList>
            <person name="Varghese N."/>
            <person name="Submissions S."/>
        </authorList>
    </citation>
    <scope>NUCLEOTIDE SEQUENCE [LARGE SCALE GENOMIC DNA]</scope>
    <source>
        <strain evidence="3">DSM 15285</strain>
    </source>
</reference>
<evidence type="ECO:0000313" key="2">
    <source>
        <dbReference type="EMBL" id="SHH42432.1"/>
    </source>
</evidence>
<keyword evidence="1" id="KW-1133">Transmembrane helix</keyword>
<accession>A0A1M5SV68</accession>
<keyword evidence="3" id="KW-1185">Reference proteome</keyword>
<keyword evidence="1" id="KW-0812">Transmembrane</keyword>
<gene>
    <name evidence="2" type="ORF">SAMN02744040_01930</name>
</gene>
<feature type="transmembrane region" description="Helical" evidence="1">
    <location>
        <begin position="30"/>
        <end position="49"/>
    </location>
</feature>
<dbReference type="EMBL" id="FQXH01000024">
    <property type="protein sequence ID" value="SHH42432.1"/>
    <property type="molecule type" value="Genomic_DNA"/>
</dbReference>
<feature type="transmembrane region" description="Helical" evidence="1">
    <location>
        <begin position="6"/>
        <end position="23"/>
    </location>
</feature>
<organism evidence="2 3">
    <name type="scientific">Tepidibacter thalassicus DSM 15285</name>
    <dbReference type="NCBI Taxonomy" id="1123350"/>
    <lineage>
        <taxon>Bacteria</taxon>
        <taxon>Bacillati</taxon>
        <taxon>Bacillota</taxon>
        <taxon>Clostridia</taxon>
        <taxon>Peptostreptococcales</taxon>
        <taxon>Peptostreptococcaceae</taxon>
        <taxon>Tepidibacter</taxon>
    </lineage>
</organism>
<name>A0A1M5SV68_9FIRM</name>
<evidence type="ECO:0000313" key="3">
    <source>
        <dbReference type="Proteomes" id="UP000242520"/>
    </source>
</evidence>
<evidence type="ECO:0000256" key="1">
    <source>
        <dbReference type="SAM" id="Phobius"/>
    </source>
</evidence>
<keyword evidence="1" id="KW-0472">Membrane</keyword>
<dbReference type="STRING" id="1123350.SAMN02744040_01930"/>
<proteinExistence type="predicted"/>
<protein>
    <submittedName>
        <fullName evidence="2">Uncharacterized protein</fullName>
    </submittedName>
</protein>